<comment type="subunit">
    <text evidence="10">Monomer.</text>
</comment>
<dbReference type="OrthoDB" id="784779at2759"/>
<dbReference type="AlphaFoldDB" id="A0A9D5D635"/>
<dbReference type="PRINTS" id="PR00477">
    <property type="entry name" value="PHGLYCKINASE"/>
</dbReference>
<keyword evidence="7" id="KW-0067">ATP-binding</keyword>
<dbReference type="InterPro" id="IPR015911">
    <property type="entry name" value="Phosphoglycerate_kinase_CS"/>
</dbReference>
<reference evidence="11" key="2">
    <citation type="journal article" date="2022" name="Hortic Res">
        <title>The genome of Dioscorea zingiberensis sheds light on the biosynthesis, origin and evolution of the medicinally important diosgenin saponins.</title>
        <authorList>
            <person name="Li Y."/>
            <person name="Tan C."/>
            <person name="Li Z."/>
            <person name="Guo J."/>
            <person name="Li S."/>
            <person name="Chen X."/>
            <person name="Wang C."/>
            <person name="Dai X."/>
            <person name="Yang H."/>
            <person name="Song W."/>
            <person name="Hou L."/>
            <person name="Xu J."/>
            <person name="Tong Z."/>
            <person name="Xu A."/>
            <person name="Yuan X."/>
            <person name="Wang W."/>
            <person name="Yang Q."/>
            <person name="Chen L."/>
            <person name="Sun Z."/>
            <person name="Wang K."/>
            <person name="Pan B."/>
            <person name="Chen J."/>
            <person name="Bao Y."/>
            <person name="Liu F."/>
            <person name="Qi X."/>
            <person name="Gang D.R."/>
            <person name="Wen J."/>
            <person name="Li J."/>
        </authorList>
    </citation>
    <scope>NUCLEOTIDE SEQUENCE</scope>
    <source>
        <strain evidence="11">Dzin_1.0</strain>
    </source>
</reference>
<dbReference type="Gene3D" id="3.40.50.1260">
    <property type="entry name" value="Phosphoglycerate kinase, N-terminal domain"/>
    <property type="match status" value="1"/>
</dbReference>
<dbReference type="PANTHER" id="PTHR11406:SF27">
    <property type="entry name" value="PHOSPHOGLYCERATE KINASE 3, CYTOSOLIC"/>
    <property type="match status" value="1"/>
</dbReference>
<evidence type="ECO:0000256" key="2">
    <source>
        <dbReference type="ARBA" id="ARBA00008982"/>
    </source>
</evidence>
<evidence type="ECO:0000256" key="9">
    <source>
        <dbReference type="RuleBase" id="RU000532"/>
    </source>
</evidence>
<evidence type="ECO:0000256" key="8">
    <source>
        <dbReference type="ARBA" id="ARBA00022842"/>
    </source>
</evidence>
<dbReference type="PANTHER" id="PTHR11406">
    <property type="entry name" value="PHOSPHOGLYCERATE KINASE"/>
    <property type="match status" value="1"/>
</dbReference>
<protein>
    <recommendedName>
        <fullName evidence="3 9">Phosphoglycerate kinase</fullName>
        <ecNumber evidence="3 9">2.7.2.3</ecNumber>
    </recommendedName>
</protein>
<comment type="caution">
    <text evidence="11">The sequence shown here is derived from an EMBL/GenBank/DDBJ whole genome shotgun (WGS) entry which is preliminary data.</text>
</comment>
<sequence length="100" mass="11151">MAAKKSVGDLKGANLKSKRVFVRVDLNVPIDENLKITDDTRIRAAVPMTKHVTVASWTLFSILEMHYLSIKTNRLGCQNSNEGFSKCLESYASLSLFFGI</sequence>
<dbReference type="EMBL" id="JAGGNH010000001">
    <property type="protein sequence ID" value="KAJ0985147.1"/>
    <property type="molecule type" value="Genomic_DNA"/>
</dbReference>
<keyword evidence="6 9" id="KW-0418">Kinase</keyword>
<comment type="cofactor">
    <cofactor evidence="1">
        <name>Mg(2+)</name>
        <dbReference type="ChEBI" id="CHEBI:18420"/>
    </cofactor>
</comment>
<dbReference type="GO" id="GO:0004618">
    <property type="term" value="F:phosphoglycerate kinase activity"/>
    <property type="evidence" value="ECO:0007669"/>
    <property type="project" value="UniProtKB-EC"/>
</dbReference>
<name>A0A9D5D635_9LILI</name>
<keyword evidence="8" id="KW-0460">Magnesium</keyword>
<gene>
    <name evidence="11" type="ORF">J5N97_003503</name>
</gene>
<dbReference type="GO" id="GO:0005829">
    <property type="term" value="C:cytosol"/>
    <property type="evidence" value="ECO:0007669"/>
    <property type="project" value="TreeGrafter"/>
</dbReference>
<evidence type="ECO:0000256" key="5">
    <source>
        <dbReference type="ARBA" id="ARBA00022741"/>
    </source>
</evidence>
<dbReference type="InterPro" id="IPR001576">
    <property type="entry name" value="Phosphoglycerate_kinase"/>
</dbReference>
<dbReference type="InterPro" id="IPR015824">
    <property type="entry name" value="Phosphoglycerate_kinase_N"/>
</dbReference>
<evidence type="ECO:0000313" key="11">
    <source>
        <dbReference type="EMBL" id="KAJ0985147.1"/>
    </source>
</evidence>
<evidence type="ECO:0000256" key="7">
    <source>
        <dbReference type="ARBA" id="ARBA00022840"/>
    </source>
</evidence>
<dbReference type="GO" id="GO:0006096">
    <property type="term" value="P:glycolytic process"/>
    <property type="evidence" value="ECO:0007669"/>
    <property type="project" value="InterPro"/>
</dbReference>
<organism evidence="11 12">
    <name type="scientific">Dioscorea zingiberensis</name>
    <dbReference type="NCBI Taxonomy" id="325984"/>
    <lineage>
        <taxon>Eukaryota</taxon>
        <taxon>Viridiplantae</taxon>
        <taxon>Streptophyta</taxon>
        <taxon>Embryophyta</taxon>
        <taxon>Tracheophyta</taxon>
        <taxon>Spermatophyta</taxon>
        <taxon>Magnoliopsida</taxon>
        <taxon>Liliopsida</taxon>
        <taxon>Dioscoreales</taxon>
        <taxon>Dioscoreaceae</taxon>
        <taxon>Dioscorea</taxon>
    </lineage>
</organism>
<keyword evidence="5" id="KW-0547">Nucleotide-binding</keyword>
<comment type="catalytic activity">
    <reaction evidence="9">
        <text>(2R)-3-phosphoglycerate + ATP = (2R)-3-phospho-glyceroyl phosphate + ADP</text>
        <dbReference type="Rhea" id="RHEA:14801"/>
        <dbReference type="ChEBI" id="CHEBI:30616"/>
        <dbReference type="ChEBI" id="CHEBI:57604"/>
        <dbReference type="ChEBI" id="CHEBI:58272"/>
        <dbReference type="ChEBI" id="CHEBI:456216"/>
        <dbReference type="EC" id="2.7.2.3"/>
    </reaction>
</comment>
<reference evidence="11" key="1">
    <citation type="submission" date="2021-03" db="EMBL/GenBank/DDBJ databases">
        <authorList>
            <person name="Li Z."/>
            <person name="Yang C."/>
        </authorList>
    </citation>
    <scope>NUCLEOTIDE SEQUENCE</scope>
    <source>
        <strain evidence="11">Dzin_1.0</strain>
        <tissue evidence="11">Leaf</tissue>
    </source>
</reference>
<dbReference type="GO" id="GO:0005524">
    <property type="term" value="F:ATP binding"/>
    <property type="evidence" value="ECO:0007669"/>
    <property type="project" value="UniProtKB-KW"/>
</dbReference>
<proteinExistence type="inferred from homology"/>
<dbReference type="SUPFAM" id="SSF53748">
    <property type="entry name" value="Phosphoglycerate kinase"/>
    <property type="match status" value="1"/>
</dbReference>
<comment type="similarity">
    <text evidence="2 9">Belongs to the phosphoglycerate kinase family.</text>
</comment>
<dbReference type="EC" id="2.7.2.3" evidence="3 9"/>
<dbReference type="InterPro" id="IPR036043">
    <property type="entry name" value="Phosphoglycerate_kinase_sf"/>
</dbReference>
<evidence type="ECO:0000256" key="3">
    <source>
        <dbReference type="ARBA" id="ARBA00013061"/>
    </source>
</evidence>
<accession>A0A9D5D635</accession>
<dbReference type="GO" id="GO:0043531">
    <property type="term" value="F:ADP binding"/>
    <property type="evidence" value="ECO:0007669"/>
    <property type="project" value="TreeGrafter"/>
</dbReference>
<dbReference type="Proteomes" id="UP001085076">
    <property type="component" value="Miscellaneous, Linkage group lg01"/>
</dbReference>
<keyword evidence="4 9" id="KW-0808">Transferase</keyword>
<evidence type="ECO:0000256" key="10">
    <source>
        <dbReference type="RuleBase" id="RU000696"/>
    </source>
</evidence>
<evidence type="ECO:0000256" key="4">
    <source>
        <dbReference type="ARBA" id="ARBA00022679"/>
    </source>
</evidence>
<dbReference type="GO" id="GO:0006094">
    <property type="term" value="P:gluconeogenesis"/>
    <property type="evidence" value="ECO:0007669"/>
    <property type="project" value="TreeGrafter"/>
</dbReference>
<evidence type="ECO:0000313" key="12">
    <source>
        <dbReference type="Proteomes" id="UP001085076"/>
    </source>
</evidence>
<evidence type="ECO:0000256" key="6">
    <source>
        <dbReference type="ARBA" id="ARBA00022777"/>
    </source>
</evidence>
<evidence type="ECO:0000256" key="1">
    <source>
        <dbReference type="ARBA" id="ARBA00001946"/>
    </source>
</evidence>
<keyword evidence="12" id="KW-1185">Reference proteome</keyword>
<dbReference type="Pfam" id="PF00162">
    <property type="entry name" value="PGK"/>
    <property type="match status" value="1"/>
</dbReference>
<dbReference type="PROSITE" id="PS00111">
    <property type="entry name" value="PGLYCERATE_KINASE"/>
    <property type="match status" value="1"/>
</dbReference>